<dbReference type="InterPro" id="IPR054566">
    <property type="entry name" value="ManC/GMP-like_b-helix"/>
</dbReference>
<evidence type="ECO:0000313" key="13">
    <source>
        <dbReference type="Proteomes" id="UP000280188"/>
    </source>
</evidence>
<dbReference type="InterPro" id="IPR014710">
    <property type="entry name" value="RmlC-like_jellyroll"/>
</dbReference>
<keyword evidence="6" id="KW-0342">GTP-binding</keyword>
<feature type="domain" description="MannoseP isomerase/GMP-like beta-helix" evidence="11">
    <location>
        <begin position="325"/>
        <end position="375"/>
    </location>
</feature>
<dbReference type="InterPro" id="IPR006375">
    <property type="entry name" value="Man1P_GuaTrfase/Man6P_Isoase"/>
</dbReference>
<name>A0A2Z6IGG9_ACIFI</name>
<dbReference type="EMBL" id="AP018795">
    <property type="protein sequence ID" value="BBF64692.1"/>
    <property type="molecule type" value="Genomic_DNA"/>
</dbReference>
<dbReference type="SUPFAM" id="SSF53448">
    <property type="entry name" value="Nucleotide-diphospho-sugar transferases"/>
    <property type="match status" value="1"/>
</dbReference>
<dbReference type="NCBIfam" id="TIGR01479">
    <property type="entry name" value="GMP_PMI"/>
    <property type="match status" value="1"/>
</dbReference>
<organism evidence="12 13">
    <name type="scientific">Acidithiobacillus ferridurans</name>
    <dbReference type="NCBI Taxonomy" id="1232575"/>
    <lineage>
        <taxon>Bacteria</taxon>
        <taxon>Pseudomonadati</taxon>
        <taxon>Pseudomonadota</taxon>
        <taxon>Acidithiobacillia</taxon>
        <taxon>Acidithiobacillales</taxon>
        <taxon>Acidithiobacillaceae</taxon>
        <taxon>Acidithiobacillus</taxon>
    </lineage>
</organism>
<evidence type="ECO:0000256" key="1">
    <source>
        <dbReference type="ARBA" id="ARBA00006115"/>
    </source>
</evidence>
<evidence type="ECO:0000259" key="9">
    <source>
        <dbReference type="Pfam" id="PF00483"/>
    </source>
</evidence>
<reference evidence="12 13" key="1">
    <citation type="journal article" date="2018" name="Microbiol. Resour. Announc.">
        <title>Complete Genome Sequence of Acidithiobacillus ferridurans JCM 18981.</title>
        <authorList>
            <person name="Miyauchi T."/>
            <person name="Kouzuma A."/>
            <person name="Abe T."/>
            <person name="Watanabe K."/>
        </authorList>
    </citation>
    <scope>NUCLEOTIDE SEQUENCE [LARGE SCALE GENOMIC DNA]</scope>
    <source>
        <strain evidence="13">ATCC 33020 / DSM 29468 / JCM 18981 / 11Fe</strain>
    </source>
</reference>
<dbReference type="Pfam" id="PF01050">
    <property type="entry name" value="MannoseP_isomer"/>
    <property type="match status" value="1"/>
</dbReference>
<dbReference type="GO" id="GO:0009298">
    <property type="term" value="P:GDP-mannose biosynthetic process"/>
    <property type="evidence" value="ECO:0007669"/>
    <property type="project" value="TreeGrafter"/>
</dbReference>
<dbReference type="GO" id="GO:0005525">
    <property type="term" value="F:GTP binding"/>
    <property type="evidence" value="ECO:0007669"/>
    <property type="project" value="UniProtKB-KW"/>
</dbReference>
<gene>
    <name evidence="12" type="ORF">AFERRID_09100</name>
</gene>
<dbReference type="Pfam" id="PF22640">
    <property type="entry name" value="ManC_GMP_beta-helix"/>
    <property type="match status" value="1"/>
</dbReference>
<evidence type="ECO:0000256" key="6">
    <source>
        <dbReference type="ARBA" id="ARBA00023134"/>
    </source>
</evidence>
<dbReference type="GO" id="GO:0000271">
    <property type="term" value="P:polysaccharide biosynthetic process"/>
    <property type="evidence" value="ECO:0007669"/>
    <property type="project" value="InterPro"/>
</dbReference>
<dbReference type="InterPro" id="IPR011051">
    <property type="entry name" value="RmlC_Cupin_sf"/>
</dbReference>
<dbReference type="CDD" id="cd02213">
    <property type="entry name" value="cupin_PMI_typeII_C"/>
    <property type="match status" value="1"/>
</dbReference>
<dbReference type="InterPro" id="IPR049577">
    <property type="entry name" value="GMPP_N"/>
</dbReference>
<dbReference type="InterPro" id="IPR051161">
    <property type="entry name" value="Mannose-6P_isomerase_type2"/>
</dbReference>
<evidence type="ECO:0000313" key="12">
    <source>
        <dbReference type="EMBL" id="BBF64692.1"/>
    </source>
</evidence>
<accession>A0A2Z6IGG9</accession>
<dbReference type="SUPFAM" id="SSF51182">
    <property type="entry name" value="RmlC-like cupins"/>
    <property type="match status" value="1"/>
</dbReference>
<evidence type="ECO:0000256" key="4">
    <source>
        <dbReference type="ARBA" id="ARBA00022695"/>
    </source>
</evidence>
<dbReference type="InterPro" id="IPR005835">
    <property type="entry name" value="NTP_transferase_dom"/>
</dbReference>
<dbReference type="AlphaFoldDB" id="A0A2Z6IGG9"/>
<evidence type="ECO:0000256" key="2">
    <source>
        <dbReference type="ARBA" id="ARBA00012387"/>
    </source>
</evidence>
<dbReference type="GO" id="GO:0004475">
    <property type="term" value="F:mannose-1-phosphate guanylyltransferase (GTP) activity"/>
    <property type="evidence" value="ECO:0007669"/>
    <property type="project" value="UniProtKB-EC"/>
</dbReference>
<keyword evidence="13" id="KW-1185">Reference proteome</keyword>
<comment type="similarity">
    <text evidence="1 8">Belongs to the mannose-6-phosphate isomerase type 2 family.</text>
</comment>
<dbReference type="FunFam" id="3.90.550.10:FF:000046">
    <property type="entry name" value="Mannose-1-phosphate guanylyltransferase (GDP)"/>
    <property type="match status" value="1"/>
</dbReference>
<dbReference type="Gene3D" id="3.90.550.10">
    <property type="entry name" value="Spore Coat Polysaccharide Biosynthesis Protein SpsA, Chain A"/>
    <property type="match status" value="1"/>
</dbReference>
<evidence type="ECO:0000259" key="11">
    <source>
        <dbReference type="Pfam" id="PF22640"/>
    </source>
</evidence>
<keyword evidence="5" id="KW-0547">Nucleotide-binding</keyword>
<evidence type="ECO:0000256" key="3">
    <source>
        <dbReference type="ARBA" id="ARBA00022679"/>
    </source>
</evidence>
<proteinExistence type="inferred from homology"/>
<evidence type="ECO:0000256" key="7">
    <source>
        <dbReference type="ARBA" id="ARBA00047343"/>
    </source>
</evidence>
<keyword evidence="4" id="KW-0548">Nucleotidyltransferase</keyword>
<dbReference type="Pfam" id="PF00483">
    <property type="entry name" value="NTP_transferase"/>
    <property type="match status" value="1"/>
</dbReference>
<sequence>MAMGCFILETIRKIWADKKGITMRLVPVILSGGTGSRLWPLSRKSFPKPFVALPDGESLIQKTLHRIINLGAKGPILTVTNRDYYFLTRDAYAACAKTHHCKIPDAHYLLEPKGRNTTPAMAAAALWARETERDDAVLLFLPADHLIADEARFGAAVRSAAALAGQGYLVTFGVTPTAPEIGYGYIQAGESLGAGHQVVRFVEKPNTATAQDYLASGDHLWNSGMFCMQAGSLLKALEEHAPATLAAASAAMASAERNGDTWELGEEFAAAPDISIDYAVMEKAANVAVVRADFDWNDLGAWTSYGVLMPEDENGNQVHACDSLFVDAQRCVVHSPDRLTAVLGLRDVLIIDTPDALLIADRHRDQEVKTIVERLKARKHDSVDIHTTVHRPWGTYTTLEEGDRFKIKRIIVKPGEKLSLQMHHHRSEHWIVVRGTARIVNGDTEKLILTNESTYIPAGHCHRLENPGMIDLVLIEVQSGAYLGEDDIVRFDDIYGRAPKNAPESPKMSVTG</sequence>
<dbReference type="Gene3D" id="2.60.120.10">
    <property type="entry name" value="Jelly Rolls"/>
    <property type="match status" value="1"/>
</dbReference>
<dbReference type="CDD" id="cd02509">
    <property type="entry name" value="GDP-M1P_Guanylyltransferase"/>
    <property type="match status" value="1"/>
</dbReference>
<dbReference type="Proteomes" id="UP000280188">
    <property type="component" value="Chromosome"/>
</dbReference>
<evidence type="ECO:0000259" key="10">
    <source>
        <dbReference type="Pfam" id="PF01050"/>
    </source>
</evidence>
<dbReference type="PANTHER" id="PTHR46390:SF1">
    <property type="entry name" value="MANNOSE-1-PHOSPHATE GUANYLYLTRANSFERASE"/>
    <property type="match status" value="1"/>
</dbReference>
<dbReference type="KEGG" id="afj:AFERRID_09100"/>
<dbReference type="InterPro" id="IPR001538">
    <property type="entry name" value="Man6P_isomerase-2_C"/>
</dbReference>
<protein>
    <recommendedName>
        <fullName evidence="2">mannose-1-phosphate guanylyltransferase</fullName>
        <ecNumber evidence="2">2.7.7.13</ecNumber>
    </recommendedName>
</protein>
<feature type="domain" description="Mannose-6-phosphate isomerase type II C-terminal" evidence="10">
    <location>
        <begin position="380"/>
        <end position="493"/>
    </location>
</feature>
<feature type="domain" description="Nucleotidyl transferase" evidence="9">
    <location>
        <begin position="27"/>
        <end position="308"/>
    </location>
</feature>
<comment type="catalytic activity">
    <reaction evidence="7">
        <text>alpha-D-mannose 1-phosphate + GTP + H(+) = GDP-alpha-D-mannose + diphosphate</text>
        <dbReference type="Rhea" id="RHEA:15229"/>
        <dbReference type="ChEBI" id="CHEBI:15378"/>
        <dbReference type="ChEBI" id="CHEBI:33019"/>
        <dbReference type="ChEBI" id="CHEBI:37565"/>
        <dbReference type="ChEBI" id="CHEBI:57527"/>
        <dbReference type="ChEBI" id="CHEBI:58409"/>
        <dbReference type="EC" id="2.7.7.13"/>
    </reaction>
</comment>
<evidence type="ECO:0000256" key="8">
    <source>
        <dbReference type="RuleBase" id="RU004190"/>
    </source>
</evidence>
<dbReference type="EC" id="2.7.7.13" evidence="2"/>
<keyword evidence="3" id="KW-0808">Transferase</keyword>
<dbReference type="FunFam" id="2.60.120.10:FF:000032">
    <property type="entry name" value="Mannose-1-phosphate guanylyltransferase/mannose-6-phosphate isomerase"/>
    <property type="match status" value="1"/>
</dbReference>
<evidence type="ECO:0000256" key="5">
    <source>
        <dbReference type="ARBA" id="ARBA00022741"/>
    </source>
</evidence>
<dbReference type="PANTHER" id="PTHR46390">
    <property type="entry name" value="MANNOSE-1-PHOSPHATE GUANYLYLTRANSFERASE"/>
    <property type="match status" value="1"/>
</dbReference>
<dbReference type="InterPro" id="IPR029044">
    <property type="entry name" value="Nucleotide-diphossugar_trans"/>
</dbReference>